<dbReference type="Pfam" id="PF07696">
    <property type="entry name" value="7TMR-DISMED2"/>
    <property type="match status" value="1"/>
</dbReference>
<dbReference type="CDD" id="cd01948">
    <property type="entry name" value="EAL"/>
    <property type="match status" value="1"/>
</dbReference>
<feature type="transmembrane region" description="Helical" evidence="1">
    <location>
        <begin position="222"/>
        <end position="243"/>
    </location>
</feature>
<dbReference type="Pfam" id="PF00990">
    <property type="entry name" value="GGDEF"/>
    <property type="match status" value="1"/>
</dbReference>
<dbReference type="RefSeq" id="WP_330087202.1">
    <property type="nucleotide sequence ID" value="NZ_JAUGZK010000004.1"/>
</dbReference>
<dbReference type="Gene3D" id="3.30.70.270">
    <property type="match status" value="1"/>
</dbReference>
<dbReference type="SUPFAM" id="SSF55073">
    <property type="entry name" value="Nucleotide cyclase"/>
    <property type="match status" value="1"/>
</dbReference>
<dbReference type="SMART" id="SM00267">
    <property type="entry name" value="GGDEF"/>
    <property type="match status" value="1"/>
</dbReference>
<feature type="transmembrane region" description="Helical" evidence="1">
    <location>
        <begin position="281"/>
        <end position="302"/>
    </location>
</feature>
<dbReference type="InterPro" id="IPR035919">
    <property type="entry name" value="EAL_sf"/>
</dbReference>
<dbReference type="InterPro" id="IPR043128">
    <property type="entry name" value="Rev_trsase/Diguanyl_cyclase"/>
</dbReference>
<organism evidence="5 6">
    <name type="scientific">Alkalimonas mucilaginosa</name>
    <dbReference type="NCBI Taxonomy" id="3057676"/>
    <lineage>
        <taxon>Bacteria</taxon>
        <taxon>Pseudomonadati</taxon>
        <taxon>Pseudomonadota</taxon>
        <taxon>Gammaproteobacteria</taxon>
        <taxon>Alkalimonas</taxon>
    </lineage>
</organism>
<feature type="domain" description="EAL" evidence="3">
    <location>
        <begin position="697"/>
        <end position="947"/>
    </location>
</feature>
<feature type="transmembrane region" description="Helical" evidence="1">
    <location>
        <begin position="308"/>
        <end position="327"/>
    </location>
</feature>
<keyword evidence="1" id="KW-0472">Membrane</keyword>
<protein>
    <submittedName>
        <fullName evidence="5">EAL domain-containing protein</fullName>
    </submittedName>
</protein>
<feature type="domain" description="GGDEF" evidence="4">
    <location>
        <begin position="553"/>
        <end position="685"/>
    </location>
</feature>
<dbReference type="InterPro" id="IPR011622">
    <property type="entry name" value="7TMR_DISM_rcpt_extracell_dom2"/>
</dbReference>
<dbReference type="SUPFAM" id="SSF141868">
    <property type="entry name" value="EAL domain-like"/>
    <property type="match status" value="1"/>
</dbReference>
<name>A0ABU7JDS6_9GAMM</name>
<accession>A0ABU7JDS6</accession>
<evidence type="ECO:0000313" key="6">
    <source>
        <dbReference type="Proteomes" id="UP001339167"/>
    </source>
</evidence>
<dbReference type="PROSITE" id="PS50883">
    <property type="entry name" value="EAL"/>
    <property type="match status" value="1"/>
</dbReference>
<evidence type="ECO:0000259" key="4">
    <source>
        <dbReference type="PROSITE" id="PS50887"/>
    </source>
</evidence>
<dbReference type="Proteomes" id="UP001339167">
    <property type="component" value="Unassembled WGS sequence"/>
</dbReference>
<feature type="transmembrane region" description="Helical" evidence="1">
    <location>
        <begin position="189"/>
        <end position="210"/>
    </location>
</feature>
<keyword evidence="2" id="KW-0732">Signal</keyword>
<dbReference type="InterPro" id="IPR050706">
    <property type="entry name" value="Cyclic-di-GMP_PDE-like"/>
</dbReference>
<dbReference type="PROSITE" id="PS50887">
    <property type="entry name" value="GGDEF"/>
    <property type="match status" value="1"/>
</dbReference>
<dbReference type="NCBIfam" id="TIGR00254">
    <property type="entry name" value="GGDEF"/>
    <property type="match status" value="1"/>
</dbReference>
<dbReference type="Gene3D" id="3.20.20.450">
    <property type="entry name" value="EAL domain"/>
    <property type="match status" value="1"/>
</dbReference>
<dbReference type="Pfam" id="PF07695">
    <property type="entry name" value="7TMR-DISM_7TM"/>
    <property type="match status" value="1"/>
</dbReference>
<keyword evidence="1" id="KW-1133">Transmembrane helix</keyword>
<dbReference type="InterPro" id="IPR029787">
    <property type="entry name" value="Nucleotide_cyclase"/>
</dbReference>
<dbReference type="InterPro" id="IPR011623">
    <property type="entry name" value="7TMR_DISM_rcpt_extracell_dom1"/>
</dbReference>
<dbReference type="SMART" id="SM00052">
    <property type="entry name" value="EAL"/>
    <property type="match status" value="1"/>
</dbReference>
<reference evidence="5 6" key="1">
    <citation type="submission" date="2023-06" db="EMBL/GenBank/DDBJ databases">
        <title>Alkalimonas sp., MEB004 an alkaliphilic bacterium isolated from Lonar Lake, India.</title>
        <authorList>
            <person name="Joshi A."/>
            <person name="Thite S."/>
        </authorList>
    </citation>
    <scope>NUCLEOTIDE SEQUENCE [LARGE SCALE GENOMIC DNA]</scope>
    <source>
        <strain evidence="5 6">MEB004</strain>
    </source>
</reference>
<evidence type="ECO:0000256" key="1">
    <source>
        <dbReference type="SAM" id="Phobius"/>
    </source>
</evidence>
<keyword evidence="1" id="KW-0812">Transmembrane</keyword>
<evidence type="ECO:0000259" key="3">
    <source>
        <dbReference type="PROSITE" id="PS50883"/>
    </source>
</evidence>
<dbReference type="CDD" id="cd01949">
    <property type="entry name" value="GGDEF"/>
    <property type="match status" value="1"/>
</dbReference>
<evidence type="ECO:0000256" key="2">
    <source>
        <dbReference type="SAM" id="SignalP"/>
    </source>
</evidence>
<dbReference type="PANTHER" id="PTHR33121">
    <property type="entry name" value="CYCLIC DI-GMP PHOSPHODIESTERASE PDEF"/>
    <property type="match status" value="1"/>
</dbReference>
<dbReference type="PANTHER" id="PTHR33121:SF23">
    <property type="entry name" value="CYCLIC DI-GMP PHOSPHODIESTERASE PDEB"/>
    <property type="match status" value="1"/>
</dbReference>
<sequence length="947" mass="108034">MIARIVLFLLCVGISFTSQAHYARSIQVDPQLESLSLRPTLYYQITDDTLEIEEFLLNPARHHAFQLVEEKEKLQIDTGQAVWLFVRLQYHGEIPLDTIIHYDFPLADQVTKVLLDRQSNRFQHHYHTGSDYPYDERLLPYPSFAFPLHLNPGQEIDVFLKIQDAGLVPLRLELWQQDSFRAAQNQLNLVAGIIYGLLIAVVLYNLYLLIRRRHISYLYQAGCYFSFGLIIATLNGQAFAYIWPNQPEINSAILYILAGSTLLCLNQFTYQALSSFKRQPWYILFLLNQALSLILLFTPLYASGQLRVHLLLTCALTVLISNCFVSFAHFLQGHGKARFFALLWLFLLISGGLIMLSEFGLLQLPMMWYEVALAALILSIACISYHYGHQNNHDALLPSSRTQQIKQLCGEALFAQSQGAVVIASETGRLLLANDSFYNLIGATTESTAKLDLQLDELLPEWPLPKTQGVESTAALTLELQNTYGDSFFITATTDMFFGPALEKMFCIKIQPLSDEDFAKTKISQLNELDNLTTLLNQTAFHNKLDSWLHSAEPGCLLQIDLIDFKRINEQCDQAAGDALLRQIATKLRHELPEATLARLSADKFGVLLPGKSSQEIFVLSYRLLDVLRGYRFIWQQHIFRMNASIGVVSKEHLSDNAEQALIILEQSCQQAKNKGSNRIHLFHPADQIDSVSEFAQQEWEHKLRSALTNNQLILNIQFIHQPEQPVQSRYEVLLRLRAEAGHLIPAANFIYAARRANLTQRLDRWVIERYFAWLYQHPAHLEQSSLCHINISAASIMDPDFKFFITEQLRLYKIPTTKICFEFDEYIAVEYLNDTIAFIKHVHELGCLVCLDNFGSGLSVFSYLKQLPIDMLKIDRSVTKNITTDPLNQAVLRCIIELAGSMKIQPIATHIETEEAYQLIRSYGLSLCQGFHLSKPCLLTEAYLQQ</sequence>
<feature type="transmembrane region" description="Helical" evidence="1">
    <location>
        <begin position="367"/>
        <end position="387"/>
    </location>
</feature>
<keyword evidence="6" id="KW-1185">Reference proteome</keyword>
<proteinExistence type="predicted"/>
<feature type="transmembrane region" description="Helical" evidence="1">
    <location>
        <begin position="339"/>
        <end position="361"/>
    </location>
</feature>
<dbReference type="InterPro" id="IPR000160">
    <property type="entry name" value="GGDEF_dom"/>
</dbReference>
<feature type="signal peptide" evidence="2">
    <location>
        <begin position="1"/>
        <end position="20"/>
    </location>
</feature>
<dbReference type="EMBL" id="JAUGZK010000004">
    <property type="protein sequence ID" value="MEE2023849.1"/>
    <property type="molecule type" value="Genomic_DNA"/>
</dbReference>
<dbReference type="InterPro" id="IPR001633">
    <property type="entry name" value="EAL_dom"/>
</dbReference>
<feature type="chain" id="PRO_5045569207" evidence="2">
    <location>
        <begin position="21"/>
        <end position="947"/>
    </location>
</feature>
<comment type="caution">
    <text evidence="5">The sequence shown here is derived from an EMBL/GenBank/DDBJ whole genome shotgun (WGS) entry which is preliminary data.</text>
</comment>
<evidence type="ECO:0000313" key="5">
    <source>
        <dbReference type="EMBL" id="MEE2023849.1"/>
    </source>
</evidence>
<dbReference type="Pfam" id="PF00563">
    <property type="entry name" value="EAL"/>
    <property type="match status" value="1"/>
</dbReference>
<dbReference type="Gene3D" id="2.60.40.2380">
    <property type="match status" value="1"/>
</dbReference>
<gene>
    <name evidence="5" type="ORF">QWF21_06285</name>
</gene>